<dbReference type="PRINTS" id="PR01543">
    <property type="entry name" value="ANATRNSFRASE"/>
</dbReference>
<evidence type="ECO:0000256" key="1">
    <source>
        <dbReference type="ARBA" id="ARBA00006547"/>
    </source>
</evidence>
<dbReference type="Gene3D" id="3.30.2140.20">
    <property type="match status" value="1"/>
</dbReference>
<dbReference type="Proteomes" id="UP000490939">
    <property type="component" value="Unassembled WGS sequence"/>
</dbReference>
<comment type="similarity">
    <text evidence="1 2">Belongs to the arylamine N-acetyltransferase family.</text>
</comment>
<evidence type="ECO:0000313" key="5">
    <source>
        <dbReference type="Proteomes" id="UP000447873"/>
    </source>
</evidence>
<keyword evidence="2" id="KW-0012">Acyltransferase</keyword>
<evidence type="ECO:0000313" key="6">
    <source>
        <dbReference type="Proteomes" id="UP000490939"/>
    </source>
</evidence>
<dbReference type="InterPro" id="IPR038765">
    <property type="entry name" value="Papain-like_cys_pep_sf"/>
</dbReference>
<dbReference type="EMBL" id="WNWR01001069">
    <property type="protein sequence ID" value="KAE9965653.1"/>
    <property type="molecule type" value="Genomic_DNA"/>
</dbReference>
<dbReference type="AlphaFoldDB" id="A0A8H3U953"/>
<comment type="caution">
    <text evidence="4">The sequence shown here is derived from an EMBL/GenBank/DDBJ whole genome shotgun (WGS) entry which is preliminary data.</text>
</comment>
<keyword evidence="6" id="KW-1185">Reference proteome</keyword>
<name>A0A8H3U953_VENIN</name>
<dbReference type="Proteomes" id="UP000447873">
    <property type="component" value="Unassembled WGS sequence"/>
</dbReference>
<dbReference type="EMBL" id="WNWS01000544">
    <property type="protein sequence ID" value="KAE9966047.1"/>
    <property type="molecule type" value="Genomic_DNA"/>
</dbReference>
<sequence length="332" mass="37955">MALDRLKLSEDQLSAYFDRVNLPLPKRVLDVTTLDDTSKLAYLSLIQKHHLVKVPWENLTQHYSWHRVVHIDPRHLFRKIVQDPAGNARGGYCFEVNTFFFTVLYSLGFDVYMGGSRIYSPKLKKYGGWTHVINLVTINGVKYMLDGGYGGNGPCRPIAVKEGRIVDQVKPAQMRLVHEAIPQHLDRSQKVWVCQHRYNENAEWMPIYCFVELEFTPEDLSVSNLTPETSKKSFFTHKVVAVRFTTESETADGLGPGFPGEKELGEEIDGSITLSHDTLKWRRHGKKTVDLKLQNEQERLDALKKYFGITLSDEDKEAIQGTSTELGVQWSI</sequence>
<dbReference type="InterPro" id="IPR001447">
    <property type="entry name" value="Arylamine_N-AcTrfase"/>
</dbReference>
<dbReference type="PANTHER" id="PTHR11786">
    <property type="entry name" value="N-HYDROXYARYLAMINE O-ACETYLTRANSFERASE"/>
    <property type="match status" value="1"/>
</dbReference>
<dbReference type="Pfam" id="PF00797">
    <property type="entry name" value="Acetyltransf_2"/>
    <property type="match status" value="1"/>
</dbReference>
<reference evidence="4 5" key="1">
    <citation type="submission" date="2018-12" db="EMBL/GenBank/DDBJ databases">
        <title>Venturia inaequalis Genome Resource.</title>
        <authorList>
            <person name="Lichtner F.J."/>
        </authorList>
    </citation>
    <scope>NUCLEOTIDE SEQUENCE [LARGE SCALE GENOMIC DNA]</scope>
    <source>
        <strain evidence="4 5">120213</strain>
        <strain evidence="3 6">DMI_063113</strain>
    </source>
</reference>
<dbReference type="GO" id="GO:0016407">
    <property type="term" value="F:acetyltransferase activity"/>
    <property type="evidence" value="ECO:0007669"/>
    <property type="project" value="InterPro"/>
</dbReference>
<accession>A0A8H3U953</accession>
<evidence type="ECO:0000313" key="3">
    <source>
        <dbReference type="EMBL" id="KAE9965653.1"/>
    </source>
</evidence>
<organism evidence="4 5">
    <name type="scientific">Venturia inaequalis</name>
    <name type="common">Apple scab fungus</name>
    <dbReference type="NCBI Taxonomy" id="5025"/>
    <lineage>
        <taxon>Eukaryota</taxon>
        <taxon>Fungi</taxon>
        <taxon>Dikarya</taxon>
        <taxon>Ascomycota</taxon>
        <taxon>Pezizomycotina</taxon>
        <taxon>Dothideomycetes</taxon>
        <taxon>Pleosporomycetidae</taxon>
        <taxon>Venturiales</taxon>
        <taxon>Venturiaceae</taxon>
        <taxon>Venturia</taxon>
    </lineage>
</organism>
<evidence type="ECO:0000313" key="4">
    <source>
        <dbReference type="EMBL" id="KAE9966047.1"/>
    </source>
</evidence>
<proteinExistence type="inferred from homology"/>
<gene>
    <name evidence="3" type="ORF">EG327_000376</name>
    <name evidence="4" type="ORF">EG328_009211</name>
</gene>
<dbReference type="InterPro" id="IPR053710">
    <property type="entry name" value="Arylamine_NAT_domain_sf"/>
</dbReference>
<evidence type="ECO:0008006" key="7">
    <source>
        <dbReference type="Google" id="ProtNLM"/>
    </source>
</evidence>
<keyword evidence="2" id="KW-0808">Transferase</keyword>
<protein>
    <recommendedName>
        <fullName evidence="7">Arylamine N-acetyltransferase</fullName>
    </recommendedName>
</protein>
<dbReference type="PANTHER" id="PTHR11786:SF0">
    <property type="entry name" value="ARYLAMINE N-ACETYLTRANSFERASE 4-RELATED"/>
    <property type="match status" value="1"/>
</dbReference>
<dbReference type="SUPFAM" id="SSF54001">
    <property type="entry name" value="Cysteine proteinases"/>
    <property type="match status" value="1"/>
</dbReference>
<evidence type="ECO:0000256" key="2">
    <source>
        <dbReference type="RuleBase" id="RU003452"/>
    </source>
</evidence>